<dbReference type="PANTHER" id="PTHR40400">
    <property type="entry name" value="SLR1512 PROTEIN"/>
    <property type="match status" value="1"/>
</dbReference>
<accession>A0A939RTI5</accession>
<feature type="transmembrane region" description="Helical" evidence="1">
    <location>
        <begin position="97"/>
        <end position="118"/>
    </location>
</feature>
<feature type="transmembrane region" description="Helical" evidence="1">
    <location>
        <begin position="289"/>
        <end position="313"/>
    </location>
</feature>
<keyword evidence="1" id="KW-0472">Membrane</keyword>
<feature type="transmembrane region" description="Helical" evidence="1">
    <location>
        <begin position="172"/>
        <end position="190"/>
    </location>
</feature>
<reference evidence="2" key="1">
    <citation type="submission" date="2021-03" db="EMBL/GenBank/DDBJ databases">
        <title>Actinotalea soli sp. nov., isolated from soil.</title>
        <authorList>
            <person name="Ping W."/>
            <person name="Zhang J."/>
        </authorList>
    </citation>
    <scope>NUCLEOTIDE SEQUENCE</scope>
    <source>
        <strain evidence="2">BY-33</strain>
    </source>
</reference>
<keyword evidence="1" id="KW-0812">Transmembrane</keyword>
<dbReference type="PANTHER" id="PTHR40400:SF1">
    <property type="entry name" value="SLR1512 PROTEIN"/>
    <property type="match status" value="1"/>
</dbReference>
<feature type="transmembrane region" description="Helical" evidence="1">
    <location>
        <begin position="229"/>
        <end position="254"/>
    </location>
</feature>
<evidence type="ECO:0000313" key="2">
    <source>
        <dbReference type="EMBL" id="MBO1751224.1"/>
    </source>
</evidence>
<gene>
    <name evidence="2" type="ORF">J4G33_05350</name>
</gene>
<feature type="transmembrane region" description="Helical" evidence="1">
    <location>
        <begin position="196"/>
        <end position="217"/>
    </location>
</feature>
<name>A0A939RTI5_9CELL</name>
<dbReference type="Proteomes" id="UP000664209">
    <property type="component" value="Unassembled WGS sequence"/>
</dbReference>
<dbReference type="EMBL" id="JAGEMK010000002">
    <property type="protein sequence ID" value="MBO1751224.1"/>
    <property type="molecule type" value="Genomic_DNA"/>
</dbReference>
<dbReference type="InterPro" id="IPR010293">
    <property type="entry name" value="Sbt_1"/>
</dbReference>
<feature type="transmembrane region" description="Helical" evidence="1">
    <location>
        <begin position="260"/>
        <end position="282"/>
    </location>
</feature>
<feature type="transmembrane region" description="Helical" evidence="1">
    <location>
        <begin position="138"/>
        <end position="160"/>
    </location>
</feature>
<dbReference type="RefSeq" id="WP_208054899.1">
    <property type="nucleotide sequence ID" value="NZ_JAGEMK010000002.1"/>
</dbReference>
<protein>
    <submittedName>
        <fullName evidence="2">Sodium-dependent bicarbonate transport family permease</fullName>
    </submittedName>
</protein>
<proteinExistence type="predicted"/>
<keyword evidence="1" id="KW-1133">Transmembrane helix</keyword>
<sequence length="318" mass="31665">MQAALDTVTSPAVLAFLLGVLAALLRSDVRLPDAVHTALSSYLLLAIGLKGGAGLRQAGVGEVALPVLAAVALGIVTPMLAWVVLRALTRLSPVDRAAVTAHYGSTSLVTFTAAVALLDSRGDAYEPYAATLLAVLEVPGILVGLLLAGGAAAAAGAGRAEAVREVLTGRSIMLLTGGLAIGALATPSSYDTVAPLFVTLFPGVLVLFLLDLGVLAGRRLRDVPAAGPGLVVAAVVIPVVNGSLGVLVGTAVGLSPGGAGLLGVLTGSASYIAAPAAVRLALPQANPAYYLTTSLGVTFPFNLVLGIPLYFALARALG</sequence>
<keyword evidence="3" id="KW-1185">Reference proteome</keyword>
<evidence type="ECO:0000313" key="3">
    <source>
        <dbReference type="Proteomes" id="UP000664209"/>
    </source>
</evidence>
<comment type="caution">
    <text evidence="2">The sequence shown here is derived from an EMBL/GenBank/DDBJ whole genome shotgun (WGS) entry which is preliminary data.</text>
</comment>
<dbReference type="Pfam" id="PF05982">
    <property type="entry name" value="Sbt_1"/>
    <property type="match status" value="1"/>
</dbReference>
<feature type="transmembrane region" description="Helical" evidence="1">
    <location>
        <begin position="63"/>
        <end position="85"/>
    </location>
</feature>
<organism evidence="2 3">
    <name type="scientific">Actinotalea soli</name>
    <dbReference type="NCBI Taxonomy" id="2819234"/>
    <lineage>
        <taxon>Bacteria</taxon>
        <taxon>Bacillati</taxon>
        <taxon>Actinomycetota</taxon>
        <taxon>Actinomycetes</taxon>
        <taxon>Micrococcales</taxon>
        <taxon>Cellulomonadaceae</taxon>
        <taxon>Actinotalea</taxon>
    </lineage>
</organism>
<evidence type="ECO:0000256" key="1">
    <source>
        <dbReference type="SAM" id="Phobius"/>
    </source>
</evidence>
<dbReference type="AlphaFoldDB" id="A0A939RTI5"/>